<keyword evidence="2" id="KW-0805">Transcription regulation</keyword>
<dbReference type="InterPro" id="IPR007627">
    <property type="entry name" value="RNA_pol_sigma70_r2"/>
</dbReference>
<dbReference type="EMBL" id="RAXV01000003">
    <property type="protein sequence ID" value="RKG33699.1"/>
    <property type="molecule type" value="Genomic_DNA"/>
</dbReference>
<protein>
    <submittedName>
        <fullName evidence="7">Sigma-70 family RNA polymerase sigma factor</fullName>
    </submittedName>
</protein>
<name>A0A3A8EHR7_9GAMM</name>
<evidence type="ECO:0000256" key="3">
    <source>
        <dbReference type="ARBA" id="ARBA00023082"/>
    </source>
</evidence>
<dbReference type="RefSeq" id="WP_120401357.1">
    <property type="nucleotide sequence ID" value="NZ_RAXV01000003.1"/>
</dbReference>
<dbReference type="GO" id="GO:0003677">
    <property type="term" value="F:DNA binding"/>
    <property type="evidence" value="ECO:0007669"/>
    <property type="project" value="UniProtKB-KW"/>
</dbReference>
<keyword evidence="4" id="KW-0238">DNA-binding</keyword>
<dbReference type="InterPro" id="IPR013324">
    <property type="entry name" value="RNA_pol_sigma_r3/r4-like"/>
</dbReference>
<evidence type="ECO:0000256" key="5">
    <source>
        <dbReference type="ARBA" id="ARBA00023163"/>
    </source>
</evidence>
<evidence type="ECO:0000313" key="8">
    <source>
        <dbReference type="Proteomes" id="UP000282388"/>
    </source>
</evidence>
<dbReference type="PANTHER" id="PTHR43133">
    <property type="entry name" value="RNA POLYMERASE ECF-TYPE SIGMA FACTO"/>
    <property type="match status" value="1"/>
</dbReference>
<organism evidence="7 8">
    <name type="scientific">Acinetobacter tianfuensis</name>
    <dbReference type="NCBI Taxonomy" id="2419603"/>
    <lineage>
        <taxon>Bacteria</taxon>
        <taxon>Pseudomonadati</taxon>
        <taxon>Pseudomonadota</taxon>
        <taxon>Gammaproteobacteria</taxon>
        <taxon>Moraxellales</taxon>
        <taxon>Moraxellaceae</taxon>
        <taxon>Acinetobacter</taxon>
    </lineage>
</organism>
<comment type="caution">
    <text evidence="7">The sequence shown here is derived from an EMBL/GenBank/DDBJ whole genome shotgun (WGS) entry which is preliminary data.</text>
</comment>
<dbReference type="SUPFAM" id="SSF88659">
    <property type="entry name" value="Sigma3 and sigma4 domains of RNA polymerase sigma factors"/>
    <property type="match status" value="1"/>
</dbReference>
<dbReference type="Pfam" id="PF04542">
    <property type="entry name" value="Sigma70_r2"/>
    <property type="match status" value="1"/>
</dbReference>
<dbReference type="InterPro" id="IPR013325">
    <property type="entry name" value="RNA_pol_sigma_r2"/>
</dbReference>
<evidence type="ECO:0000256" key="2">
    <source>
        <dbReference type="ARBA" id="ARBA00023015"/>
    </source>
</evidence>
<keyword evidence="8" id="KW-1185">Reference proteome</keyword>
<accession>A0A3A8EHR7</accession>
<proteinExistence type="inferred from homology"/>
<dbReference type="AlphaFoldDB" id="A0A3A8EHR7"/>
<reference evidence="7 8" key="1">
    <citation type="submission" date="2018-09" db="EMBL/GenBank/DDBJ databases">
        <title>The draft genome of Acinetobacter spp. strains.</title>
        <authorList>
            <person name="Qin J."/>
            <person name="Feng Y."/>
            <person name="Zong Z."/>
        </authorList>
    </citation>
    <scope>NUCLEOTIDE SEQUENCE [LARGE SCALE GENOMIC DNA]</scope>
    <source>
        <strain evidence="7 8">WCHAc060012</strain>
    </source>
</reference>
<dbReference type="GO" id="GO:0016987">
    <property type="term" value="F:sigma factor activity"/>
    <property type="evidence" value="ECO:0007669"/>
    <property type="project" value="UniProtKB-KW"/>
</dbReference>
<dbReference type="Gene3D" id="1.10.1740.10">
    <property type="match status" value="1"/>
</dbReference>
<dbReference type="Proteomes" id="UP000282388">
    <property type="component" value="Unassembled WGS sequence"/>
</dbReference>
<feature type="domain" description="RNA polymerase sigma-70 region 2" evidence="6">
    <location>
        <begin position="13"/>
        <end position="80"/>
    </location>
</feature>
<keyword evidence="3" id="KW-0731">Sigma factor</keyword>
<evidence type="ECO:0000256" key="4">
    <source>
        <dbReference type="ARBA" id="ARBA00023125"/>
    </source>
</evidence>
<evidence type="ECO:0000313" key="7">
    <source>
        <dbReference type="EMBL" id="RKG33699.1"/>
    </source>
</evidence>
<gene>
    <name evidence="7" type="ORF">D7V32_02535</name>
</gene>
<evidence type="ECO:0000256" key="1">
    <source>
        <dbReference type="ARBA" id="ARBA00010641"/>
    </source>
</evidence>
<comment type="similarity">
    <text evidence="1">Belongs to the sigma-70 factor family. ECF subfamily.</text>
</comment>
<dbReference type="OrthoDB" id="9794372at2"/>
<evidence type="ECO:0000259" key="6">
    <source>
        <dbReference type="Pfam" id="PF04542"/>
    </source>
</evidence>
<keyword evidence="5" id="KW-0804">Transcription</keyword>
<dbReference type="InterPro" id="IPR039425">
    <property type="entry name" value="RNA_pol_sigma-70-like"/>
</dbReference>
<sequence>MKSNNQNIFFDRLYSEHYEWLLKKMLHMTHNYMLSEDITQNTFLIIYLKYYSTAKNDFKINFPKSFLFTIARNLLFNFYEHEKVVLESAENLTLCSQMSCESSINCAQLLTEVTQLLDPLERDIFVLWCFYGYTLKEISSFVHLSPSKVFLKLKNSKIKLRAGLRNTS</sequence>
<dbReference type="PANTHER" id="PTHR43133:SF8">
    <property type="entry name" value="RNA POLYMERASE SIGMA FACTOR HI_1459-RELATED"/>
    <property type="match status" value="1"/>
</dbReference>
<dbReference type="SUPFAM" id="SSF88946">
    <property type="entry name" value="Sigma2 domain of RNA polymerase sigma factors"/>
    <property type="match status" value="1"/>
</dbReference>
<dbReference type="GO" id="GO:0006352">
    <property type="term" value="P:DNA-templated transcription initiation"/>
    <property type="evidence" value="ECO:0007669"/>
    <property type="project" value="InterPro"/>
</dbReference>